<dbReference type="Gene3D" id="2.160.20.80">
    <property type="entry name" value="E3 ubiquitin-protein ligase SopA"/>
    <property type="match status" value="1"/>
</dbReference>
<keyword evidence="3" id="KW-1185">Reference proteome</keyword>
<organism evidence="2 3">
    <name type="scientific">Methanospirillum purgamenti</name>
    <dbReference type="NCBI Taxonomy" id="2834276"/>
    <lineage>
        <taxon>Archaea</taxon>
        <taxon>Methanobacteriati</taxon>
        <taxon>Methanobacteriota</taxon>
        <taxon>Stenosarchaea group</taxon>
        <taxon>Methanomicrobia</taxon>
        <taxon>Methanomicrobiales</taxon>
        <taxon>Methanospirillaceae</taxon>
        <taxon>Methanospirillum</taxon>
    </lineage>
</organism>
<accession>A0A8E7EKL4</accession>
<dbReference type="AlphaFoldDB" id="A0A8E7EKL4"/>
<dbReference type="GeneID" id="65096279"/>
<evidence type="ECO:0000256" key="1">
    <source>
        <dbReference type="SAM" id="Phobius"/>
    </source>
</evidence>
<name>A0A8E7EKL4_9EURY</name>
<keyword evidence="1" id="KW-0812">Transmembrane</keyword>
<evidence type="ECO:0000313" key="2">
    <source>
        <dbReference type="EMBL" id="QVV89655.1"/>
    </source>
</evidence>
<keyword evidence="1" id="KW-1133">Transmembrane helix</keyword>
<protein>
    <recommendedName>
        <fullName evidence="4">Pentapeptide repeat-containing protein</fullName>
    </recommendedName>
</protein>
<evidence type="ECO:0008006" key="4">
    <source>
        <dbReference type="Google" id="ProtNLM"/>
    </source>
</evidence>
<dbReference type="KEGG" id="mrtj:KHC33_03805"/>
<gene>
    <name evidence="2" type="ORF">KHC33_03805</name>
</gene>
<proteinExistence type="predicted"/>
<keyword evidence="1" id="KW-0472">Membrane</keyword>
<dbReference type="EMBL" id="CP075546">
    <property type="protein sequence ID" value="QVV89655.1"/>
    <property type="molecule type" value="Genomic_DNA"/>
</dbReference>
<dbReference type="RefSeq" id="WP_214420446.1">
    <property type="nucleotide sequence ID" value="NZ_CP075546.1"/>
</dbReference>
<evidence type="ECO:0000313" key="3">
    <source>
        <dbReference type="Proteomes" id="UP000680656"/>
    </source>
</evidence>
<sequence>MCEYIFRNGEKCSEPSILNSQYCIFHYENSEYHDSLIKLQNLKIYEKIINRDFNFEGAKIYNFSFICLNFVNCNFNDAVFYNDVSFEGASFEGETNFFKTIFKFKSSFKYCKYIGISHFHEISFFDNVDFNFATFNDKVKFISTFFNYAEFSNTIFYNQIFLEDCKFKTIIINNTIFYEFISFFSSSFEEECYFNDITFNKYTNFGKCTFNSSVFFLKTFFKGYTEFRKSRFNKNVHFSDSYWFDKISLSDSKLSEDSFSEFSMQNVVFLNGIELQRIEFNGETSLINFKSLIDVDFSDCIFNGELILCNITVKRSLIFTNVCFCNLLSFFKSGSESKRNILDISNLMFNFSKFYKDLKLSNYIFTKSSCISFIGSEFFSDLIIDNSKFLGDLNLNQISIKGKFSFHNVEIQKNSEKENFHRAARLYYQELGQNFDADEHFYQEMKARRVKTNEILLNNNRVLYENKDSGRFRLNQVKLKTKNFGSIILEQLFLYGTSSRGVILAFLFIGLIFGGIFFYFESLNSCILSQDSSLINNSLIYSYTNILGIDYSSLNQYPLLSIILTIIERIIGLLFFSILTVIIARRYMRT</sequence>
<reference evidence="2 3" key="1">
    <citation type="submission" date="2021-05" db="EMBL/GenBank/DDBJ databases">
        <title>A novel Methanospirillum isolate from a pyrite-forming mixed culture.</title>
        <authorList>
            <person name="Bunk B."/>
            <person name="Sproer C."/>
            <person name="Spring S."/>
            <person name="Pester M."/>
        </authorList>
    </citation>
    <scope>NUCLEOTIDE SEQUENCE [LARGE SCALE GENOMIC DNA]</scope>
    <source>
        <strain evidence="2 3">J.3.6.1-F.2.7.3</strain>
    </source>
</reference>
<feature type="transmembrane region" description="Helical" evidence="1">
    <location>
        <begin position="559"/>
        <end position="584"/>
    </location>
</feature>
<dbReference type="Proteomes" id="UP000680656">
    <property type="component" value="Chromosome"/>
</dbReference>
<feature type="transmembrane region" description="Helical" evidence="1">
    <location>
        <begin position="501"/>
        <end position="520"/>
    </location>
</feature>